<gene>
    <name evidence="5" type="ORF">SAMN02194393_02294</name>
</gene>
<dbReference type="EMBL" id="FUZT01000005">
    <property type="protein sequence ID" value="SKC69665.1"/>
    <property type="molecule type" value="Genomic_DNA"/>
</dbReference>
<evidence type="ECO:0000256" key="2">
    <source>
        <dbReference type="ARBA" id="ARBA00023004"/>
    </source>
</evidence>
<dbReference type="SUPFAM" id="SSF54862">
    <property type="entry name" value="4Fe-4S ferredoxins"/>
    <property type="match status" value="1"/>
</dbReference>
<dbReference type="PANTHER" id="PTHR43312">
    <property type="entry name" value="D-THREO-ALDOSE 1-DEHYDROGENASE"/>
    <property type="match status" value="1"/>
</dbReference>
<evidence type="ECO:0000256" key="1">
    <source>
        <dbReference type="ARBA" id="ARBA00022723"/>
    </source>
</evidence>
<evidence type="ECO:0000313" key="5">
    <source>
        <dbReference type="EMBL" id="SKC69665.1"/>
    </source>
</evidence>
<dbReference type="InterPro" id="IPR023210">
    <property type="entry name" value="NADP_OxRdtase_dom"/>
</dbReference>
<keyword evidence="3" id="KW-0411">Iron-sulfur</keyword>
<dbReference type="GO" id="GO:0046872">
    <property type="term" value="F:metal ion binding"/>
    <property type="evidence" value="ECO:0007669"/>
    <property type="project" value="UniProtKB-KW"/>
</dbReference>
<dbReference type="Pfam" id="PF00248">
    <property type="entry name" value="Aldo_ket_red"/>
    <property type="match status" value="1"/>
</dbReference>
<evidence type="ECO:0000256" key="3">
    <source>
        <dbReference type="ARBA" id="ARBA00023014"/>
    </source>
</evidence>
<protein>
    <submittedName>
        <fullName evidence="5">Predicted oxidoreductase</fullName>
    </submittedName>
</protein>
<dbReference type="InterPro" id="IPR020471">
    <property type="entry name" value="AKR"/>
</dbReference>
<dbReference type="RefSeq" id="WP_079491760.1">
    <property type="nucleotide sequence ID" value="NZ_FUZT01000005.1"/>
</dbReference>
<dbReference type="PRINTS" id="PR00069">
    <property type="entry name" value="ALDKETRDTASE"/>
</dbReference>
<dbReference type="GO" id="GO:0016491">
    <property type="term" value="F:oxidoreductase activity"/>
    <property type="evidence" value="ECO:0007669"/>
    <property type="project" value="InterPro"/>
</dbReference>
<dbReference type="InterPro" id="IPR017900">
    <property type="entry name" value="4Fe4S_Fe_S_CS"/>
</dbReference>
<dbReference type="InterPro" id="IPR017896">
    <property type="entry name" value="4Fe4S_Fe-S-bd"/>
</dbReference>
<evidence type="ECO:0000259" key="4">
    <source>
        <dbReference type="PROSITE" id="PS51379"/>
    </source>
</evidence>
<organism evidence="5 6">
    <name type="scientific">Maledivibacter halophilus</name>
    <dbReference type="NCBI Taxonomy" id="36842"/>
    <lineage>
        <taxon>Bacteria</taxon>
        <taxon>Bacillati</taxon>
        <taxon>Bacillota</taxon>
        <taxon>Clostridia</taxon>
        <taxon>Peptostreptococcales</taxon>
        <taxon>Caminicellaceae</taxon>
        <taxon>Maledivibacter</taxon>
    </lineage>
</organism>
<dbReference type="Gene3D" id="3.30.70.20">
    <property type="match status" value="1"/>
</dbReference>
<feature type="domain" description="4Fe-4S ferredoxin-type" evidence="4">
    <location>
        <begin position="260"/>
        <end position="287"/>
    </location>
</feature>
<dbReference type="PROSITE" id="PS00198">
    <property type="entry name" value="4FE4S_FER_1"/>
    <property type="match status" value="1"/>
</dbReference>
<name>A0A1T5L1S2_9FIRM</name>
<feature type="domain" description="4Fe-4S ferredoxin-type" evidence="4">
    <location>
        <begin position="288"/>
        <end position="315"/>
    </location>
</feature>
<dbReference type="Pfam" id="PF00037">
    <property type="entry name" value="Fer4"/>
    <property type="match status" value="1"/>
</dbReference>
<dbReference type="Gene3D" id="3.20.20.100">
    <property type="entry name" value="NADP-dependent oxidoreductase domain"/>
    <property type="match status" value="1"/>
</dbReference>
<dbReference type="InterPro" id="IPR053135">
    <property type="entry name" value="AKR2_Oxidoreductase"/>
</dbReference>
<dbReference type="GO" id="GO:0051536">
    <property type="term" value="F:iron-sulfur cluster binding"/>
    <property type="evidence" value="ECO:0007669"/>
    <property type="project" value="UniProtKB-KW"/>
</dbReference>
<dbReference type="Proteomes" id="UP000190285">
    <property type="component" value="Unassembled WGS sequence"/>
</dbReference>
<keyword evidence="6" id="KW-1185">Reference proteome</keyword>
<dbReference type="InterPro" id="IPR036812">
    <property type="entry name" value="NAD(P)_OxRdtase_dom_sf"/>
</dbReference>
<dbReference type="SUPFAM" id="SSF51430">
    <property type="entry name" value="NAD(P)-linked oxidoreductase"/>
    <property type="match status" value="1"/>
</dbReference>
<keyword evidence="1" id="KW-0479">Metal-binding</keyword>
<dbReference type="CDD" id="cd19100">
    <property type="entry name" value="AKR_unchar"/>
    <property type="match status" value="1"/>
</dbReference>
<evidence type="ECO:0000313" key="6">
    <source>
        <dbReference type="Proteomes" id="UP000190285"/>
    </source>
</evidence>
<sequence length="315" mass="35093">MEYNVLGNTGIKVSKLCFGGLTVGPLQANLSIKEGGRVIAEAFNRGVNFIDTAELYETYGHIREALKSTNKDIVVSTKSYAYSNETAEKSLKKALKELDRDYIDIFLLHEQESKYTLKGHYEALKYYMKMKEKGYIRAVGISTHAVAAVNAAANMEEIEVIHPIINKNGLGIMDGSLNDMMDAIKAAKKNNKGIYGMKPLGGGNLLNSIDECFDFVLNLPFLDSIAVGMQRVEEVIANVSRFNGEKIPEEVLRSLSTKNRRLHIGFWCERCGRCVEACKLNALKIVEDKLVVDEEKCVLCGYCSSYCPQFCIKVV</sequence>
<dbReference type="STRING" id="36842.SAMN02194393_02294"/>
<proteinExistence type="predicted"/>
<accession>A0A1T5L1S2</accession>
<dbReference type="PANTHER" id="PTHR43312:SF1">
    <property type="entry name" value="NADP-DEPENDENT OXIDOREDUCTASE DOMAIN-CONTAINING PROTEIN"/>
    <property type="match status" value="1"/>
</dbReference>
<dbReference type="AlphaFoldDB" id="A0A1T5L1S2"/>
<reference evidence="6" key="1">
    <citation type="submission" date="2017-02" db="EMBL/GenBank/DDBJ databases">
        <authorList>
            <person name="Varghese N."/>
            <person name="Submissions S."/>
        </authorList>
    </citation>
    <scope>NUCLEOTIDE SEQUENCE [LARGE SCALE GENOMIC DNA]</scope>
    <source>
        <strain evidence="6">M1</strain>
    </source>
</reference>
<dbReference type="PROSITE" id="PS51379">
    <property type="entry name" value="4FE4S_FER_2"/>
    <property type="match status" value="2"/>
</dbReference>
<dbReference type="OrthoDB" id="9804790at2"/>
<keyword evidence="2" id="KW-0408">Iron</keyword>